<sequence>MTVSLEAHGKLPIFEAILAADLPAHEPHPPRSPIHVSHLVLDVRLPTFVSQLTISPPTMSRLAQSRAAPAAARPGDQDGELLQHSLSQLRFTDAQPEPDICPVCKSSRYLNKSMQFLVNPECYHKMCESCVDRIFSHGPNKCPIAGCNRTLRKHRFRKQTFEDIAVEREVDIRKRVAAIFNRREDEFEDLMDYNNYLNDVEDITFNLVNRIDVEENEKKLAAYAEQNSKSISANASLASQETQDYSALQAAEREQARLRRDTARREEEEERRARAEGRQDIINRLASGTASAEQIAQESRVTLKKRMDKKAAAERQRQLHAAAAAKDATNGSSGFLIKGLKTKKEVGPEKPFDAFGGLSFAKHDYCVLQDHYEWDWLNEVRGDVQIVAGGYDVQEFHQRALCDAFAGLGVFVGEEAAARDEAAMGPGAVKAAATAGAAGACTGAKDIKMEDPF</sequence>
<gene>
    <name evidence="1" type="primary">TFB3</name>
    <name evidence="1" type="ORF">M8818_001331</name>
</gene>
<evidence type="ECO:0000313" key="1">
    <source>
        <dbReference type="EMBL" id="KAK8217573.1"/>
    </source>
</evidence>
<dbReference type="Proteomes" id="UP001320706">
    <property type="component" value="Unassembled WGS sequence"/>
</dbReference>
<protein>
    <submittedName>
        <fullName evidence="1">TFIIH/NER complex subunit</fullName>
    </submittedName>
</protein>
<accession>A0ACC3SLC4</accession>
<evidence type="ECO:0000313" key="2">
    <source>
        <dbReference type="Proteomes" id="UP001320706"/>
    </source>
</evidence>
<keyword evidence="2" id="KW-1185">Reference proteome</keyword>
<proteinExistence type="predicted"/>
<name>A0ACC3SLC4_9PEZI</name>
<comment type="caution">
    <text evidence="1">The sequence shown here is derived from an EMBL/GenBank/DDBJ whole genome shotgun (WGS) entry which is preliminary data.</text>
</comment>
<reference evidence="1" key="1">
    <citation type="submission" date="2024-02" db="EMBL/GenBank/DDBJ databases">
        <title>Metagenome Assembled Genome of Zalaria obscura JY119.</title>
        <authorList>
            <person name="Vighnesh L."/>
            <person name="Jagadeeshwari U."/>
            <person name="Venkata Ramana C."/>
            <person name="Sasikala C."/>
        </authorList>
    </citation>
    <scope>NUCLEOTIDE SEQUENCE</scope>
    <source>
        <strain evidence="1">JY119</strain>
    </source>
</reference>
<dbReference type="EMBL" id="JAMKPW020000005">
    <property type="protein sequence ID" value="KAK8217573.1"/>
    <property type="molecule type" value="Genomic_DNA"/>
</dbReference>
<organism evidence="1 2">
    <name type="scientific">Zalaria obscura</name>
    <dbReference type="NCBI Taxonomy" id="2024903"/>
    <lineage>
        <taxon>Eukaryota</taxon>
        <taxon>Fungi</taxon>
        <taxon>Dikarya</taxon>
        <taxon>Ascomycota</taxon>
        <taxon>Pezizomycotina</taxon>
        <taxon>Dothideomycetes</taxon>
        <taxon>Dothideomycetidae</taxon>
        <taxon>Dothideales</taxon>
        <taxon>Zalariaceae</taxon>
        <taxon>Zalaria</taxon>
    </lineage>
</organism>